<evidence type="ECO:0000256" key="1">
    <source>
        <dbReference type="ARBA" id="ARBA00004429"/>
    </source>
</evidence>
<keyword evidence="12" id="KW-1185">Reference proteome</keyword>
<dbReference type="Proteomes" id="UP000613160">
    <property type="component" value="Unassembled WGS sequence"/>
</dbReference>
<dbReference type="PANTHER" id="PTHR35011:SF2">
    <property type="entry name" value="2,3-DIKETO-L-GULONATE TRAP TRANSPORTER SMALL PERMEASE PROTEIN YIAM"/>
    <property type="match status" value="1"/>
</dbReference>
<dbReference type="RefSeq" id="WP_188855333.1">
    <property type="nucleotide sequence ID" value="NZ_BMJJ01000021.1"/>
</dbReference>
<keyword evidence="6 9" id="KW-1133">Transmembrane helix</keyword>
<evidence type="ECO:0000259" key="10">
    <source>
        <dbReference type="Pfam" id="PF04290"/>
    </source>
</evidence>
<keyword evidence="4 9" id="KW-0997">Cell inner membrane</keyword>
<comment type="similarity">
    <text evidence="8 9">Belongs to the TRAP transporter small permease family.</text>
</comment>
<evidence type="ECO:0000256" key="9">
    <source>
        <dbReference type="RuleBase" id="RU369079"/>
    </source>
</evidence>
<evidence type="ECO:0000256" key="8">
    <source>
        <dbReference type="ARBA" id="ARBA00038436"/>
    </source>
</evidence>
<dbReference type="InterPro" id="IPR055348">
    <property type="entry name" value="DctQ"/>
</dbReference>
<evidence type="ECO:0000256" key="5">
    <source>
        <dbReference type="ARBA" id="ARBA00022692"/>
    </source>
</evidence>
<feature type="transmembrane region" description="Helical" evidence="9">
    <location>
        <begin position="135"/>
        <end position="155"/>
    </location>
</feature>
<feature type="domain" description="Tripartite ATP-independent periplasmic transporters DctQ component" evidence="10">
    <location>
        <begin position="27"/>
        <end position="159"/>
    </location>
</feature>
<accession>A0A917DJT7</accession>
<sequence length="173" mass="19143">MTFIIRSTDMLNTVLGWIAGTFMGIATLAVLAQVFIRFVLPLMGMAISAPWTEELARYLMIWVVFLGVAVLSRSFRLIAVEMIVVALPERAGIGMRMLSVVICVCFFVVVATVGFGWTAMSSIETSPVLRLPMTWVYMAMPVGAVITIFNLLVFAAEILTGRRRNVEQAEIMD</sequence>
<evidence type="ECO:0000256" key="2">
    <source>
        <dbReference type="ARBA" id="ARBA00022448"/>
    </source>
</evidence>
<evidence type="ECO:0000256" key="3">
    <source>
        <dbReference type="ARBA" id="ARBA00022475"/>
    </source>
</evidence>
<dbReference type="GO" id="GO:0005886">
    <property type="term" value="C:plasma membrane"/>
    <property type="evidence" value="ECO:0007669"/>
    <property type="project" value="UniProtKB-SubCell"/>
</dbReference>
<evidence type="ECO:0000256" key="7">
    <source>
        <dbReference type="ARBA" id="ARBA00023136"/>
    </source>
</evidence>
<protein>
    <recommendedName>
        <fullName evidence="9">TRAP transporter small permease protein</fullName>
    </recommendedName>
</protein>
<name>A0A917DJT7_9HYPH</name>
<dbReference type="GO" id="GO:0022857">
    <property type="term" value="F:transmembrane transporter activity"/>
    <property type="evidence" value="ECO:0007669"/>
    <property type="project" value="UniProtKB-UniRule"/>
</dbReference>
<reference evidence="11" key="2">
    <citation type="submission" date="2020-09" db="EMBL/GenBank/DDBJ databases">
        <authorList>
            <person name="Sun Q."/>
            <person name="Zhou Y."/>
        </authorList>
    </citation>
    <scope>NUCLEOTIDE SEQUENCE</scope>
    <source>
        <strain evidence="11">CGMCC 1.15493</strain>
    </source>
</reference>
<keyword evidence="7 9" id="KW-0472">Membrane</keyword>
<keyword evidence="3" id="KW-1003">Cell membrane</keyword>
<proteinExistence type="inferred from homology"/>
<feature type="transmembrane region" description="Helical" evidence="9">
    <location>
        <begin position="55"/>
        <end position="72"/>
    </location>
</feature>
<evidence type="ECO:0000256" key="4">
    <source>
        <dbReference type="ARBA" id="ARBA00022519"/>
    </source>
</evidence>
<organism evidence="11 12">
    <name type="scientific">Aureimonas glaciei</name>
    <dbReference type="NCBI Taxonomy" id="1776957"/>
    <lineage>
        <taxon>Bacteria</taxon>
        <taxon>Pseudomonadati</taxon>
        <taxon>Pseudomonadota</taxon>
        <taxon>Alphaproteobacteria</taxon>
        <taxon>Hyphomicrobiales</taxon>
        <taxon>Aurantimonadaceae</taxon>
        <taxon>Aureimonas</taxon>
    </lineage>
</organism>
<evidence type="ECO:0000313" key="11">
    <source>
        <dbReference type="EMBL" id="GGD42688.1"/>
    </source>
</evidence>
<keyword evidence="5 9" id="KW-0812">Transmembrane</keyword>
<dbReference type="InterPro" id="IPR007387">
    <property type="entry name" value="TRAP_DctQ"/>
</dbReference>
<dbReference type="GO" id="GO:0015740">
    <property type="term" value="P:C4-dicarboxylate transport"/>
    <property type="evidence" value="ECO:0007669"/>
    <property type="project" value="TreeGrafter"/>
</dbReference>
<dbReference type="AlphaFoldDB" id="A0A917DJT7"/>
<evidence type="ECO:0000256" key="6">
    <source>
        <dbReference type="ARBA" id="ARBA00022989"/>
    </source>
</evidence>
<feature type="transmembrane region" description="Helical" evidence="9">
    <location>
        <begin position="12"/>
        <end position="35"/>
    </location>
</feature>
<dbReference type="Pfam" id="PF04290">
    <property type="entry name" value="DctQ"/>
    <property type="match status" value="1"/>
</dbReference>
<gene>
    <name evidence="11" type="ORF">GCM10011335_51750</name>
</gene>
<comment type="function">
    <text evidence="9">Part of the tripartite ATP-independent periplasmic (TRAP) transport system.</text>
</comment>
<reference evidence="11" key="1">
    <citation type="journal article" date="2014" name="Int. J. Syst. Evol. Microbiol.">
        <title>Complete genome sequence of Corynebacterium casei LMG S-19264T (=DSM 44701T), isolated from a smear-ripened cheese.</title>
        <authorList>
            <consortium name="US DOE Joint Genome Institute (JGI-PGF)"/>
            <person name="Walter F."/>
            <person name="Albersmeier A."/>
            <person name="Kalinowski J."/>
            <person name="Ruckert C."/>
        </authorList>
    </citation>
    <scope>NUCLEOTIDE SEQUENCE</scope>
    <source>
        <strain evidence="11">CGMCC 1.15493</strain>
    </source>
</reference>
<comment type="subcellular location">
    <subcellularLocation>
        <location evidence="1 9">Cell inner membrane</location>
        <topology evidence="1 9">Multi-pass membrane protein</topology>
    </subcellularLocation>
</comment>
<dbReference type="PANTHER" id="PTHR35011">
    <property type="entry name" value="2,3-DIKETO-L-GULONATE TRAP TRANSPORTER SMALL PERMEASE PROTEIN YIAM"/>
    <property type="match status" value="1"/>
</dbReference>
<evidence type="ECO:0000313" key="12">
    <source>
        <dbReference type="Proteomes" id="UP000613160"/>
    </source>
</evidence>
<comment type="caution">
    <text evidence="11">The sequence shown here is derived from an EMBL/GenBank/DDBJ whole genome shotgun (WGS) entry which is preliminary data.</text>
</comment>
<keyword evidence="2 9" id="KW-0813">Transport</keyword>
<dbReference type="EMBL" id="BMJJ01000021">
    <property type="protein sequence ID" value="GGD42688.1"/>
    <property type="molecule type" value="Genomic_DNA"/>
</dbReference>
<feature type="transmembrane region" description="Helical" evidence="9">
    <location>
        <begin position="93"/>
        <end position="115"/>
    </location>
</feature>
<comment type="subunit">
    <text evidence="9">The complex comprises the extracytoplasmic solute receptor protein and the two transmembrane proteins.</text>
</comment>